<evidence type="ECO:0000256" key="2">
    <source>
        <dbReference type="ARBA" id="ARBA00010617"/>
    </source>
</evidence>
<keyword evidence="5 9" id="KW-0560">Oxidoreductase</keyword>
<comment type="similarity">
    <text evidence="2 9">Belongs to the cytochrome P450 family.</text>
</comment>
<evidence type="ECO:0000313" key="11">
    <source>
        <dbReference type="EMBL" id="KAF2993671.1"/>
    </source>
</evidence>
<evidence type="ECO:0000256" key="7">
    <source>
        <dbReference type="ARBA" id="ARBA00023033"/>
    </source>
</evidence>
<feature type="signal peptide" evidence="10">
    <location>
        <begin position="1"/>
        <end position="25"/>
    </location>
</feature>
<dbReference type="GO" id="GO:0004497">
    <property type="term" value="F:monooxygenase activity"/>
    <property type="evidence" value="ECO:0007669"/>
    <property type="project" value="UniProtKB-KW"/>
</dbReference>
<protein>
    <recommendedName>
        <fullName evidence="13">Cytochrome P450</fullName>
    </recommendedName>
</protein>
<dbReference type="InterPro" id="IPR036396">
    <property type="entry name" value="Cyt_P450_sf"/>
</dbReference>
<evidence type="ECO:0000256" key="5">
    <source>
        <dbReference type="ARBA" id="ARBA00023002"/>
    </source>
</evidence>
<dbReference type="AlphaFoldDB" id="A0A9P4W6U5"/>
<evidence type="ECO:0008006" key="13">
    <source>
        <dbReference type="Google" id="ProtNLM"/>
    </source>
</evidence>
<name>A0A9P4W6U5_CURKU</name>
<evidence type="ECO:0000256" key="8">
    <source>
        <dbReference type="PIRSR" id="PIRSR602401-1"/>
    </source>
</evidence>
<dbReference type="GO" id="GO:0020037">
    <property type="term" value="F:heme binding"/>
    <property type="evidence" value="ECO:0007669"/>
    <property type="project" value="InterPro"/>
</dbReference>
<dbReference type="Proteomes" id="UP000801428">
    <property type="component" value="Unassembled WGS sequence"/>
</dbReference>
<keyword evidence="4 8" id="KW-0479">Metal-binding</keyword>
<evidence type="ECO:0000256" key="1">
    <source>
        <dbReference type="ARBA" id="ARBA00001971"/>
    </source>
</evidence>
<dbReference type="PROSITE" id="PS00086">
    <property type="entry name" value="CYTOCHROME_P450"/>
    <property type="match status" value="1"/>
</dbReference>
<dbReference type="InterPro" id="IPR050364">
    <property type="entry name" value="Cytochrome_P450_fung"/>
</dbReference>
<keyword evidence="12" id="KW-1185">Reference proteome</keyword>
<dbReference type="Pfam" id="PF00067">
    <property type="entry name" value="p450"/>
    <property type="match status" value="1"/>
</dbReference>
<proteinExistence type="inferred from homology"/>
<keyword evidence="7 9" id="KW-0503">Monooxygenase</keyword>
<evidence type="ECO:0000256" key="4">
    <source>
        <dbReference type="ARBA" id="ARBA00022723"/>
    </source>
</evidence>
<evidence type="ECO:0000256" key="6">
    <source>
        <dbReference type="ARBA" id="ARBA00023004"/>
    </source>
</evidence>
<dbReference type="PRINTS" id="PR00463">
    <property type="entry name" value="EP450I"/>
</dbReference>
<dbReference type="PANTHER" id="PTHR46300">
    <property type="entry name" value="P450, PUTATIVE (EUROFUNG)-RELATED-RELATED"/>
    <property type="match status" value="1"/>
</dbReference>
<keyword evidence="3 8" id="KW-0349">Heme</keyword>
<dbReference type="InterPro" id="IPR001128">
    <property type="entry name" value="Cyt_P450"/>
</dbReference>
<comment type="cofactor">
    <cofactor evidence="1 8">
        <name>heme</name>
        <dbReference type="ChEBI" id="CHEBI:30413"/>
    </cofactor>
</comment>
<comment type="caution">
    <text evidence="11">The sequence shown here is derived from an EMBL/GenBank/DDBJ whole genome shotgun (WGS) entry which is preliminary data.</text>
</comment>
<organism evidence="11 12">
    <name type="scientific">Curvularia kusanoi</name>
    <name type="common">Cochliobolus kusanoi</name>
    <dbReference type="NCBI Taxonomy" id="90978"/>
    <lineage>
        <taxon>Eukaryota</taxon>
        <taxon>Fungi</taxon>
        <taxon>Dikarya</taxon>
        <taxon>Ascomycota</taxon>
        <taxon>Pezizomycotina</taxon>
        <taxon>Dothideomycetes</taxon>
        <taxon>Pleosporomycetidae</taxon>
        <taxon>Pleosporales</taxon>
        <taxon>Pleosporineae</taxon>
        <taxon>Pleosporaceae</taxon>
        <taxon>Curvularia</taxon>
    </lineage>
</organism>
<dbReference type="GO" id="GO:0016705">
    <property type="term" value="F:oxidoreductase activity, acting on paired donors, with incorporation or reduction of molecular oxygen"/>
    <property type="evidence" value="ECO:0007669"/>
    <property type="project" value="InterPro"/>
</dbReference>
<accession>A0A9P4W6U5</accession>
<dbReference type="InterPro" id="IPR017972">
    <property type="entry name" value="Cyt_P450_CS"/>
</dbReference>
<dbReference type="SUPFAM" id="SSF48264">
    <property type="entry name" value="Cytochrome P450"/>
    <property type="match status" value="1"/>
</dbReference>
<feature type="chain" id="PRO_5040232622" description="Cytochrome P450" evidence="10">
    <location>
        <begin position="26"/>
        <end position="511"/>
    </location>
</feature>
<evidence type="ECO:0000256" key="3">
    <source>
        <dbReference type="ARBA" id="ARBA00022617"/>
    </source>
</evidence>
<sequence>MFSPTITITSVVLAALCLWFRKQQKSRLPPGPPRLPLIGNLHQAPTEAVWVTYQKWIDQYGPLVHLDFGGTSVVLVGDHEIAKELLDKKANIYSSRPRMVMAQELTCKSNHIMFKPFDEDFLLHQRLEAPVLSPRASACYTVIQDLESKQLLHNLLRSDDFSKEFERFAASIVYSITFGLRIITGDEWQLQTSHECLKNFVSAGQVGAWIVDLFPILNYLPAPFAPWKNTADSWYNMWSKLHMANMQDALKCEGWNWAKEFNKSKEAQKLTATEISWDLGILCDAGVETTGVQLQIFILACLAYPDWIDRAQKELDDVVGADRLPEFEDIGQLPYLQAVVEENFRWRHIVPAGIPHCTTETDHYKGYLIPKGSVVVPLFSAMRQNRATFDSPEVFRPERWIGKTQPSNFGYGRRVCPGRFIARNSLTIAIVRLLWAFNIRSKDGKRIAVHEDMFTTGFVSSPKPIVARFEPRSSQRKAIIESAYDAANKNIVDLLNEARKKQILTGLTPLG</sequence>
<evidence type="ECO:0000256" key="10">
    <source>
        <dbReference type="SAM" id="SignalP"/>
    </source>
</evidence>
<dbReference type="CDD" id="cd11065">
    <property type="entry name" value="CYP64-like"/>
    <property type="match status" value="1"/>
</dbReference>
<dbReference type="GO" id="GO:0005506">
    <property type="term" value="F:iron ion binding"/>
    <property type="evidence" value="ECO:0007669"/>
    <property type="project" value="InterPro"/>
</dbReference>
<keyword evidence="10" id="KW-0732">Signal</keyword>
<evidence type="ECO:0000313" key="12">
    <source>
        <dbReference type="Proteomes" id="UP000801428"/>
    </source>
</evidence>
<feature type="binding site" description="axial binding residue" evidence="8">
    <location>
        <position position="416"/>
    </location>
    <ligand>
        <name>heme</name>
        <dbReference type="ChEBI" id="CHEBI:30413"/>
    </ligand>
    <ligandPart>
        <name>Fe</name>
        <dbReference type="ChEBI" id="CHEBI:18248"/>
    </ligandPart>
</feature>
<evidence type="ECO:0000256" key="9">
    <source>
        <dbReference type="RuleBase" id="RU000461"/>
    </source>
</evidence>
<gene>
    <name evidence="11" type="ORF">E8E13_000818</name>
</gene>
<keyword evidence="6 8" id="KW-0408">Iron</keyword>
<dbReference type="EMBL" id="SWKU01000049">
    <property type="protein sequence ID" value="KAF2993671.1"/>
    <property type="molecule type" value="Genomic_DNA"/>
</dbReference>
<dbReference type="OrthoDB" id="1470350at2759"/>
<dbReference type="InterPro" id="IPR002401">
    <property type="entry name" value="Cyt_P450_E_grp-I"/>
</dbReference>
<dbReference type="PANTHER" id="PTHR46300:SF1">
    <property type="entry name" value="P450, PUTATIVE (EUROFUNG)-RELATED"/>
    <property type="match status" value="1"/>
</dbReference>
<reference evidence="11" key="1">
    <citation type="submission" date="2019-04" db="EMBL/GenBank/DDBJ databases">
        <title>Sequencing of skin fungus with MAO and IRED activity.</title>
        <authorList>
            <person name="Marsaioli A.J."/>
            <person name="Bonatto J.M.C."/>
            <person name="Reis Junior O."/>
        </authorList>
    </citation>
    <scope>NUCLEOTIDE SEQUENCE</scope>
    <source>
        <strain evidence="11">30M1</strain>
    </source>
</reference>
<dbReference type="Gene3D" id="1.10.630.10">
    <property type="entry name" value="Cytochrome P450"/>
    <property type="match status" value="1"/>
</dbReference>